<name>A0A024P7A7_9BACI</name>
<dbReference type="InterPro" id="IPR038665">
    <property type="entry name" value="Voltage-dep_anion_channel_sf"/>
</dbReference>
<dbReference type="EMBL" id="CCDI010000004">
    <property type="protein sequence ID" value="CDQ25024.1"/>
    <property type="molecule type" value="Genomic_DNA"/>
</dbReference>
<evidence type="ECO:0000313" key="2">
    <source>
        <dbReference type="EMBL" id="CDQ25024.1"/>
    </source>
</evidence>
<dbReference type="Proteomes" id="UP000028868">
    <property type="component" value="Unassembled WGS sequence"/>
</dbReference>
<sequence length="329" mass="37496">MINPAAGAIVMAIGIFLYGAGDQFFPHGEWLAFGYLLLSIIIYAMILRQSFQKGFWKPFLNNPVNSFVTGSWIAGLSILSQVLLKYLPALDKVVVSIAVINSLCWCFFLFLCAYNFKELWQRPMFNNTHGVILLSTVATQSLVILWGKLISTPSLFLIYSAIFLGLLLYVSGLLLILIRYLKKSWTLVEDWTNTNCIIHGALSITGLAIVTTGVFTESFVLFFWLLVAALIVIVEGFEVVRAFSRVSAYGWKDGLFTYHVSQWSRNFTFGMFYAFTMIMLESPVYRTSFAEEQEVVQMIWGWVVLTALVWELVLWIHRAYMDQRRIPSS</sequence>
<feature type="transmembrane region" description="Helical" evidence="1">
    <location>
        <begin position="31"/>
        <end position="47"/>
    </location>
</feature>
<feature type="transmembrane region" description="Helical" evidence="1">
    <location>
        <begin position="263"/>
        <end position="279"/>
    </location>
</feature>
<reference evidence="3" key="1">
    <citation type="submission" date="2014-03" db="EMBL/GenBank/DDBJ databases">
        <authorList>
            <person name="Urmite Genomes U."/>
        </authorList>
    </citation>
    <scope>NUCLEOTIDE SEQUENCE [LARGE SCALE GENOMIC DNA]</scope>
    <source>
        <strain evidence="3">HD-03</strain>
    </source>
</reference>
<feature type="transmembrane region" description="Helical" evidence="1">
    <location>
        <begin position="193"/>
        <end position="215"/>
    </location>
</feature>
<accession>A0A024P7A7</accession>
<comment type="caution">
    <text evidence="2">The sequence shown here is derived from an EMBL/GenBank/DDBJ whole genome shotgun (WGS) entry which is preliminary data.</text>
</comment>
<keyword evidence="1" id="KW-1133">Transmembrane helix</keyword>
<feature type="transmembrane region" description="Helical" evidence="1">
    <location>
        <begin position="67"/>
        <end position="87"/>
    </location>
</feature>
<keyword evidence="1" id="KW-0472">Membrane</keyword>
<protein>
    <recommendedName>
        <fullName evidence="4">Voltage-dependent anion channel</fullName>
    </recommendedName>
</protein>
<gene>
    <name evidence="2" type="ORF">BN983_03326</name>
</gene>
<evidence type="ECO:0000313" key="3">
    <source>
        <dbReference type="Proteomes" id="UP000028868"/>
    </source>
</evidence>
<feature type="transmembrane region" description="Helical" evidence="1">
    <location>
        <begin position="299"/>
        <end position="316"/>
    </location>
</feature>
<evidence type="ECO:0000256" key="1">
    <source>
        <dbReference type="SAM" id="Phobius"/>
    </source>
</evidence>
<keyword evidence="3" id="KW-1185">Reference proteome</keyword>
<feature type="transmembrane region" description="Helical" evidence="1">
    <location>
        <begin position="221"/>
        <end position="243"/>
    </location>
</feature>
<feature type="transmembrane region" description="Helical" evidence="1">
    <location>
        <begin position="156"/>
        <end position="181"/>
    </location>
</feature>
<organism evidence="2 3">
    <name type="scientific">Halobacillus karajensis</name>
    <dbReference type="NCBI Taxonomy" id="195088"/>
    <lineage>
        <taxon>Bacteria</taxon>
        <taxon>Bacillati</taxon>
        <taxon>Bacillota</taxon>
        <taxon>Bacilli</taxon>
        <taxon>Bacillales</taxon>
        <taxon>Bacillaceae</taxon>
        <taxon>Halobacillus</taxon>
    </lineage>
</organism>
<dbReference type="AlphaFoldDB" id="A0A024P7A7"/>
<reference evidence="2 3" key="2">
    <citation type="submission" date="2014-05" db="EMBL/GenBank/DDBJ databases">
        <title>Draft genome sequence of Halobacillus karajensis HK-03.</title>
        <authorList>
            <person name="Khelaifia S."/>
            <person name="Croce O."/>
            <person name="Lagier J.C."/>
            <person name="Raoult D."/>
        </authorList>
    </citation>
    <scope>NUCLEOTIDE SEQUENCE [LARGE SCALE GENOMIC DNA]</scope>
    <source>
        <strain evidence="2 3">HD-03</strain>
    </source>
</reference>
<dbReference type="Gene3D" id="1.50.10.150">
    <property type="entry name" value="Voltage-dependent anion channel"/>
    <property type="match status" value="1"/>
</dbReference>
<keyword evidence="1" id="KW-0812">Transmembrane</keyword>
<feature type="transmembrane region" description="Helical" evidence="1">
    <location>
        <begin position="93"/>
        <end position="116"/>
    </location>
</feature>
<evidence type="ECO:0008006" key="4">
    <source>
        <dbReference type="Google" id="ProtNLM"/>
    </source>
</evidence>
<proteinExistence type="predicted"/>
<feature type="transmembrane region" description="Helical" evidence="1">
    <location>
        <begin position="128"/>
        <end position="150"/>
    </location>
</feature>